<gene>
    <name evidence="3" type="ORF">AZI87_03265</name>
</gene>
<feature type="domain" description="Phytase-like" evidence="2">
    <location>
        <begin position="41"/>
        <end position="372"/>
    </location>
</feature>
<accession>A0A162GJB2</accession>
<dbReference type="RefSeq" id="WP_063204986.1">
    <property type="nucleotide sequence ID" value="NZ_LUKD01000001.1"/>
</dbReference>
<dbReference type="PANTHER" id="PTHR37957">
    <property type="entry name" value="BLR7070 PROTEIN"/>
    <property type="match status" value="1"/>
</dbReference>
<dbReference type="Pfam" id="PF13449">
    <property type="entry name" value="Phytase-like"/>
    <property type="match status" value="1"/>
</dbReference>
<keyword evidence="1" id="KW-0732">Signal</keyword>
<dbReference type="PANTHER" id="PTHR37957:SF1">
    <property type="entry name" value="PHYTASE-LIKE DOMAIN-CONTAINING PROTEIN"/>
    <property type="match status" value="1"/>
</dbReference>
<reference evidence="3 4" key="1">
    <citation type="submission" date="2016-03" db="EMBL/GenBank/DDBJ databases">
        <authorList>
            <person name="Ploux O."/>
        </authorList>
    </citation>
    <scope>NUCLEOTIDE SEQUENCE [LARGE SCALE GENOMIC DNA]</scope>
    <source>
        <strain evidence="3 4">EC13</strain>
    </source>
</reference>
<sequence length="394" mass="43812">MRKYIALTLLVSTVAQAAPAEKYLIQSEKPLFENSEGKVLLGGLSDLVYAPTESSKEKRVFYSITDRGPNGKEKGDKKTPERAFLHPAYNPQILKFEFKNGEVKLIQSVGLKVKVTLKPEPILITGLPNVNPKVNPTGADETPMDAKGTVLKFDAIGLDPEGLALDEQKNFWVSEEYGPSLLKVNADGLVQKRFLPKGSSKERTGIEELPYFYAKRKLNRGFEALVFTPEKTLLVFLQSGVPDLDKNRAPVLEFDPIKEKTVGVYFYPLSKEGGKIGAATVGPDGRIWVLEQNGKTGKKAWQRVFAMDRTKASNVVHESLALESFKIPKDVKAIEKTEVLNLTEKGLQDFEKLEGMTTDKDGQVYIVNDNDFGVHDAEVGSKNYLFVIKKEESK</sequence>
<feature type="signal peptide" evidence="1">
    <location>
        <begin position="1"/>
        <end position="17"/>
    </location>
</feature>
<dbReference type="AlphaFoldDB" id="A0A162GJB2"/>
<dbReference type="InterPro" id="IPR027372">
    <property type="entry name" value="Phytase-like_dom"/>
</dbReference>
<dbReference type="Proteomes" id="UP000075799">
    <property type="component" value="Unassembled WGS sequence"/>
</dbReference>
<name>A0A162GJB2_BDEBC</name>
<protein>
    <recommendedName>
        <fullName evidence="2">Phytase-like domain-containing protein</fullName>
    </recommendedName>
</protein>
<comment type="caution">
    <text evidence="3">The sequence shown here is derived from an EMBL/GenBank/DDBJ whole genome shotgun (WGS) entry which is preliminary data.</text>
</comment>
<evidence type="ECO:0000313" key="4">
    <source>
        <dbReference type="Proteomes" id="UP000075799"/>
    </source>
</evidence>
<proteinExistence type="predicted"/>
<feature type="chain" id="PRO_5007834445" description="Phytase-like domain-containing protein" evidence="1">
    <location>
        <begin position="18"/>
        <end position="394"/>
    </location>
</feature>
<organism evidence="3 4">
    <name type="scientific">Bdellovibrio bacteriovorus</name>
    <dbReference type="NCBI Taxonomy" id="959"/>
    <lineage>
        <taxon>Bacteria</taxon>
        <taxon>Pseudomonadati</taxon>
        <taxon>Bdellovibrionota</taxon>
        <taxon>Bdellovibrionia</taxon>
        <taxon>Bdellovibrionales</taxon>
        <taxon>Pseudobdellovibrionaceae</taxon>
        <taxon>Bdellovibrio</taxon>
    </lineage>
</organism>
<evidence type="ECO:0000259" key="2">
    <source>
        <dbReference type="Pfam" id="PF13449"/>
    </source>
</evidence>
<dbReference type="SUPFAM" id="SSF101898">
    <property type="entry name" value="NHL repeat"/>
    <property type="match status" value="1"/>
</dbReference>
<evidence type="ECO:0000313" key="3">
    <source>
        <dbReference type="EMBL" id="KYG68289.1"/>
    </source>
</evidence>
<dbReference type="EMBL" id="LUKD01000001">
    <property type="protein sequence ID" value="KYG68289.1"/>
    <property type="molecule type" value="Genomic_DNA"/>
</dbReference>
<evidence type="ECO:0000256" key="1">
    <source>
        <dbReference type="SAM" id="SignalP"/>
    </source>
</evidence>